<comment type="caution">
    <text evidence="1">The sequence shown here is derived from an EMBL/GenBank/DDBJ whole genome shotgun (WGS) entry which is preliminary data.</text>
</comment>
<keyword evidence="2" id="KW-1185">Reference proteome</keyword>
<evidence type="ECO:0000313" key="1">
    <source>
        <dbReference type="EMBL" id="KAF6429700.1"/>
    </source>
</evidence>
<evidence type="ECO:0000313" key="2">
    <source>
        <dbReference type="Proteomes" id="UP000550707"/>
    </source>
</evidence>
<dbReference type="AlphaFoldDB" id="A0A7J8E2W3"/>
<gene>
    <name evidence="1" type="ORF">HJG59_009032</name>
</gene>
<dbReference type="EMBL" id="JACASF010000015">
    <property type="protein sequence ID" value="KAF6429700.1"/>
    <property type="molecule type" value="Genomic_DNA"/>
</dbReference>
<accession>A0A7J8E2W3</accession>
<dbReference type="Proteomes" id="UP000550707">
    <property type="component" value="Unassembled WGS sequence"/>
</dbReference>
<protein>
    <submittedName>
        <fullName evidence="1">Uncharacterized protein</fullName>
    </submittedName>
</protein>
<organism evidence="1 2">
    <name type="scientific">Molossus molossus</name>
    <name type="common">Pallas' mastiff bat</name>
    <name type="synonym">Vespertilio molossus</name>
    <dbReference type="NCBI Taxonomy" id="27622"/>
    <lineage>
        <taxon>Eukaryota</taxon>
        <taxon>Metazoa</taxon>
        <taxon>Chordata</taxon>
        <taxon>Craniata</taxon>
        <taxon>Vertebrata</taxon>
        <taxon>Euteleostomi</taxon>
        <taxon>Mammalia</taxon>
        <taxon>Eutheria</taxon>
        <taxon>Laurasiatheria</taxon>
        <taxon>Chiroptera</taxon>
        <taxon>Yangochiroptera</taxon>
        <taxon>Molossidae</taxon>
        <taxon>Molossus</taxon>
    </lineage>
</organism>
<reference evidence="1 2" key="1">
    <citation type="journal article" date="2020" name="Nature">
        <title>Six reference-quality genomes reveal evolution of bat adaptations.</title>
        <authorList>
            <person name="Jebb D."/>
            <person name="Huang Z."/>
            <person name="Pippel M."/>
            <person name="Hughes G.M."/>
            <person name="Lavrichenko K."/>
            <person name="Devanna P."/>
            <person name="Winkler S."/>
            <person name="Jermiin L.S."/>
            <person name="Skirmuntt E.C."/>
            <person name="Katzourakis A."/>
            <person name="Burkitt-Gray L."/>
            <person name="Ray D.A."/>
            <person name="Sullivan K.A.M."/>
            <person name="Roscito J.G."/>
            <person name="Kirilenko B.M."/>
            <person name="Davalos L.M."/>
            <person name="Corthals A.P."/>
            <person name="Power M.L."/>
            <person name="Jones G."/>
            <person name="Ransome R.D."/>
            <person name="Dechmann D.K.N."/>
            <person name="Locatelli A.G."/>
            <person name="Puechmaille S.J."/>
            <person name="Fedrigo O."/>
            <person name="Jarvis E.D."/>
            <person name="Hiller M."/>
            <person name="Vernes S.C."/>
            <person name="Myers E.W."/>
            <person name="Teeling E.C."/>
        </authorList>
    </citation>
    <scope>NUCLEOTIDE SEQUENCE [LARGE SCALE GENOMIC DNA]</scope>
    <source>
        <strain evidence="1">MMolMol1</strain>
        <tissue evidence="1">Muscle</tissue>
    </source>
</reference>
<name>A0A7J8E2W3_MOLMO</name>
<dbReference type="InParanoid" id="A0A7J8E2W3"/>
<proteinExistence type="predicted"/>
<sequence length="217" mass="23948">MQKQARVPSVSYSASDSLVDVLSGMAFSHANTPDVANKTLQDVREGHNHVTVKHQKEVTTQLNWETIDWEVIQILATGLEKSYAAEHPLATNLFSSFPVFIRHLCSNPSEDLSCVKPKREDRVRQPDRNRTKLIQDPVSEIFNPFASPVIRNPNCSDSRLWRVCLGRGRDQIVSPYLALPKLYGPGANALAVVSVLAGAGLWQGCQCEKGRALSAVS</sequence>